<dbReference type="Pfam" id="PF00005">
    <property type="entry name" value="ABC_tran"/>
    <property type="match status" value="1"/>
</dbReference>
<evidence type="ECO:0000256" key="2">
    <source>
        <dbReference type="ARBA" id="ARBA00022448"/>
    </source>
</evidence>
<evidence type="ECO:0000313" key="6">
    <source>
        <dbReference type="EMBL" id="GAH21578.1"/>
    </source>
</evidence>
<dbReference type="EMBL" id="BART01039574">
    <property type="protein sequence ID" value="GAH21578.1"/>
    <property type="molecule type" value="Genomic_DNA"/>
</dbReference>
<dbReference type="Gene3D" id="3.40.50.300">
    <property type="entry name" value="P-loop containing nucleotide triphosphate hydrolases"/>
    <property type="match status" value="1"/>
</dbReference>
<reference evidence="6" key="1">
    <citation type="journal article" date="2014" name="Front. Microbiol.">
        <title>High frequency of phylogenetically diverse reductive dehalogenase-homologous genes in deep subseafloor sedimentary metagenomes.</title>
        <authorList>
            <person name="Kawai M."/>
            <person name="Futagami T."/>
            <person name="Toyoda A."/>
            <person name="Takaki Y."/>
            <person name="Nishi S."/>
            <person name="Hori S."/>
            <person name="Arai W."/>
            <person name="Tsubouchi T."/>
            <person name="Morono Y."/>
            <person name="Uchiyama I."/>
            <person name="Ito T."/>
            <person name="Fujiyama A."/>
            <person name="Inagaki F."/>
            <person name="Takami H."/>
        </authorList>
    </citation>
    <scope>NUCLEOTIDE SEQUENCE</scope>
    <source>
        <strain evidence="6">Expedition CK06-06</strain>
    </source>
</reference>
<dbReference type="InterPro" id="IPR050763">
    <property type="entry name" value="ABC_transporter_ATP-binding"/>
</dbReference>
<name>X1FLD5_9ZZZZ</name>
<dbReference type="SUPFAM" id="SSF52540">
    <property type="entry name" value="P-loop containing nucleoside triphosphate hydrolases"/>
    <property type="match status" value="1"/>
</dbReference>
<dbReference type="InterPro" id="IPR003439">
    <property type="entry name" value="ABC_transporter-like_ATP-bd"/>
</dbReference>
<comment type="caution">
    <text evidence="6">The sequence shown here is derived from an EMBL/GenBank/DDBJ whole genome shotgun (WGS) entry which is preliminary data.</text>
</comment>
<feature type="domain" description="ABC transporter" evidence="5">
    <location>
        <begin position="32"/>
        <end position="60"/>
    </location>
</feature>
<dbReference type="GO" id="GO:0005524">
    <property type="term" value="F:ATP binding"/>
    <property type="evidence" value="ECO:0007669"/>
    <property type="project" value="UniProtKB-KW"/>
</dbReference>
<dbReference type="PANTHER" id="PTHR42711">
    <property type="entry name" value="ABC TRANSPORTER ATP-BINDING PROTEIN"/>
    <property type="match status" value="1"/>
</dbReference>
<dbReference type="GO" id="GO:0016887">
    <property type="term" value="F:ATP hydrolysis activity"/>
    <property type="evidence" value="ECO:0007669"/>
    <property type="project" value="InterPro"/>
</dbReference>
<evidence type="ECO:0000259" key="5">
    <source>
        <dbReference type="Pfam" id="PF00005"/>
    </source>
</evidence>
<organism evidence="6">
    <name type="scientific">marine sediment metagenome</name>
    <dbReference type="NCBI Taxonomy" id="412755"/>
    <lineage>
        <taxon>unclassified sequences</taxon>
        <taxon>metagenomes</taxon>
        <taxon>ecological metagenomes</taxon>
    </lineage>
</organism>
<dbReference type="AlphaFoldDB" id="X1FLD5"/>
<protein>
    <recommendedName>
        <fullName evidence="5">ABC transporter domain-containing protein</fullName>
    </recommendedName>
</protein>
<keyword evidence="3" id="KW-0547">Nucleotide-binding</keyword>
<accession>X1FLD5</accession>
<evidence type="ECO:0000256" key="3">
    <source>
        <dbReference type="ARBA" id="ARBA00022741"/>
    </source>
</evidence>
<keyword evidence="4" id="KW-0067">ATP-binding</keyword>
<dbReference type="InterPro" id="IPR027417">
    <property type="entry name" value="P-loop_NTPase"/>
</dbReference>
<keyword evidence="2" id="KW-0813">Transport</keyword>
<sequence length="61" mass="6551">MVEISQNQNLITELVAIKVIKLVKRFGSLVAVNDVSFEINQGEIVGILGPNGAGKTTTIRL</sequence>
<proteinExistence type="inferred from homology"/>
<evidence type="ECO:0000256" key="1">
    <source>
        <dbReference type="ARBA" id="ARBA00005417"/>
    </source>
</evidence>
<dbReference type="PANTHER" id="PTHR42711:SF5">
    <property type="entry name" value="ABC TRANSPORTER ATP-BINDING PROTEIN NATA"/>
    <property type="match status" value="1"/>
</dbReference>
<gene>
    <name evidence="6" type="ORF">S01H4_64965</name>
</gene>
<comment type="similarity">
    <text evidence="1">Belongs to the ABC transporter superfamily.</text>
</comment>
<feature type="non-terminal residue" evidence="6">
    <location>
        <position position="61"/>
    </location>
</feature>
<evidence type="ECO:0000256" key="4">
    <source>
        <dbReference type="ARBA" id="ARBA00022840"/>
    </source>
</evidence>